<dbReference type="GO" id="GO:0016787">
    <property type="term" value="F:hydrolase activity"/>
    <property type="evidence" value="ECO:0007669"/>
    <property type="project" value="UniProtKB-KW"/>
</dbReference>
<dbReference type="NCBIfam" id="TIGR01076">
    <property type="entry name" value="sortase_fam"/>
    <property type="match status" value="1"/>
</dbReference>
<dbReference type="InterPro" id="IPR041999">
    <property type="entry name" value="Sortase_D_1"/>
</dbReference>
<protein>
    <submittedName>
        <fullName evidence="4">Sortase family protein, LPXTG-site transpeptidase</fullName>
    </submittedName>
</protein>
<dbReference type="Pfam" id="PF04203">
    <property type="entry name" value="Sortase"/>
    <property type="match status" value="1"/>
</dbReference>
<keyword evidence="5" id="KW-1185">Reference proteome</keyword>
<dbReference type="CDD" id="cd05828">
    <property type="entry name" value="Sortase_D_1"/>
    <property type="match status" value="1"/>
</dbReference>
<keyword evidence="1" id="KW-0378">Hydrolase</keyword>
<feature type="active site" description="Proton donor/acceptor" evidence="2">
    <location>
        <position position="134"/>
    </location>
</feature>
<organism evidence="4 5">
    <name type="scientific">Clostridium pasteurianum BC1</name>
    <dbReference type="NCBI Taxonomy" id="86416"/>
    <lineage>
        <taxon>Bacteria</taxon>
        <taxon>Bacillati</taxon>
        <taxon>Bacillota</taxon>
        <taxon>Clostridia</taxon>
        <taxon>Eubacteriales</taxon>
        <taxon>Clostridiaceae</taxon>
        <taxon>Clostridium</taxon>
    </lineage>
</organism>
<sequence>MSKHSSLNDTSFTNKTSIKRKKGILFGIPIFLFLCGVALISYAGFGLIKEAYFWGSIFTNKPAVKVSYSKFTVSNRQIQYPEIGSDIGTIIIPSISANIPVIQGASDSDLSKGVGHHIDTALPGENGNVVLAGHRDTSLVKLGDVKVGNIITINTYYGTYNYKVSGFRIVNSDDKTVVVPSDKEKLTIYTCYPFNFIGSAPKRYVVSADFVDGSLNKDLKVEGGK</sequence>
<dbReference type="InterPro" id="IPR023365">
    <property type="entry name" value="Sortase_dom-sf"/>
</dbReference>
<dbReference type="EMBL" id="CP003261">
    <property type="protein sequence ID" value="AGK95850.1"/>
    <property type="molecule type" value="Genomic_DNA"/>
</dbReference>
<evidence type="ECO:0000256" key="1">
    <source>
        <dbReference type="ARBA" id="ARBA00022801"/>
    </source>
</evidence>
<dbReference type="RefSeq" id="WP_015614174.1">
    <property type="nucleotide sequence ID" value="NC_021182.1"/>
</dbReference>
<name>R4K882_CLOPA</name>
<proteinExistence type="predicted"/>
<evidence type="ECO:0000313" key="5">
    <source>
        <dbReference type="Proteomes" id="UP000013523"/>
    </source>
</evidence>
<accession>R4K882</accession>
<dbReference type="STRING" id="86416.Clopa_0825"/>
<dbReference type="OrthoDB" id="1648028at2"/>
<dbReference type="Proteomes" id="UP000013523">
    <property type="component" value="Chromosome"/>
</dbReference>
<keyword evidence="3" id="KW-1133">Transmembrane helix</keyword>
<gene>
    <name evidence="4" type="ORF">Clopa_0825</name>
</gene>
<dbReference type="SUPFAM" id="SSF63817">
    <property type="entry name" value="Sortase"/>
    <property type="match status" value="1"/>
</dbReference>
<dbReference type="PATRIC" id="fig|86416.3.peg.814"/>
<evidence type="ECO:0000313" key="4">
    <source>
        <dbReference type="EMBL" id="AGK95850.1"/>
    </source>
</evidence>
<dbReference type="Gene3D" id="2.40.260.10">
    <property type="entry name" value="Sortase"/>
    <property type="match status" value="1"/>
</dbReference>
<dbReference type="KEGG" id="cpas:Clopa_0825"/>
<keyword evidence="3" id="KW-0472">Membrane</keyword>
<evidence type="ECO:0000256" key="2">
    <source>
        <dbReference type="PIRSR" id="PIRSR605754-1"/>
    </source>
</evidence>
<dbReference type="InterPro" id="IPR005754">
    <property type="entry name" value="Sortase"/>
</dbReference>
<reference evidence="4 5" key="1">
    <citation type="submission" date="2012-01" db="EMBL/GenBank/DDBJ databases">
        <title>Complete sequence of chromosome of Clostridium pasteurianum BC1.</title>
        <authorList>
            <consortium name="US DOE Joint Genome Institute"/>
            <person name="Lucas S."/>
            <person name="Han J."/>
            <person name="Lapidus A."/>
            <person name="Cheng J.-F."/>
            <person name="Goodwin L."/>
            <person name="Pitluck S."/>
            <person name="Peters L."/>
            <person name="Mikhailova N."/>
            <person name="Teshima H."/>
            <person name="Detter J.C."/>
            <person name="Han C."/>
            <person name="Tapia R."/>
            <person name="Land M."/>
            <person name="Hauser L."/>
            <person name="Kyrpides N."/>
            <person name="Ivanova N."/>
            <person name="Pagani I."/>
            <person name="Dunn J."/>
            <person name="Taghavi S."/>
            <person name="Francis A."/>
            <person name="van der Lelie D."/>
            <person name="Woyke T."/>
        </authorList>
    </citation>
    <scope>NUCLEOTIDE SEQUENCE [LARGE SCALE GENOMIC DNA]</scope>
    <source>
        <strain evidence="4 5">BC1</strain>
    </source>
</reference>
<evidence type="ECO:0000256" key="3">
    <source>
        <dbReference type="SAM" id="Phobius"/>
    </source>
</evidence>
<feature type="active site" description="Acyl-thioester intermediate" evidence="2">
    <location>
        <position position="191"/>
    </location>
</feature>
<dbReference type="eggNOG" id="COG3764">
    <property type="taxonomic scope" value="Bacteria"/>
</dbReference>
<dbReference type="AlphaFoldDB" id="R4K882"/>
<feature type="transmembrane region" description="Helical" evidence="3">
    <location>
        <begin position="24"/>
        <end position="48"/>
    </location>
</feature>
<keyword evidence="3" id="KW-0812">Transmembrane</keyword>
<dbReference type="HOGENOM" id="CLU_045680_8_2_9"/>